<dbReference type="GO" id="GO:0003700">
    <property type="term" value="F:DNA-binding transcription factor activity"/>
    <property type="evidence" value="ECO:0007669"/>
    <property type="project" value="InterPro"/>
</dbReference>
<reference evidence="4 5" key="1">
    <citation type="journal article" date="2015" name="Genome Biol. Evol.">
        <title>Comparative Genomics of a Bacterivorous Green Alga Reveals Evolutionary Causalities and Consequences of Phago-Mixotrophic Mode of Nutrition.</title>
        <authorList>
            <person name="Burns J.A."/>
            <person name="Paasch A."/>
            <person name="Narechania A."/>
            <person name="Kim E."/>
        </authorList>
    </citation>
    <scope>NUCLEOTIDE SEQUENCE [LARGE SCALE GENOMIC DNA]</scope>
    <source>
        <strain evidence="4 5">PLY_AMNH</strain>
    </source>
</reference>
<dbReference type="Gene3D" id="1.10.10.10">
    <property type="entry name" value="Winged helix-like DNA-binding domain superfamily/Winged helix DNA-binding domain"/>
    <property type="match status" value="1"/>
</dbReference>
<name>A0AAE0F1G5_9CHLO</name>
<dbReference type="Proteomes" id="UP001190700">
    <property type="component" value="Unassembled WGS sequence"/>
</dbReference>
<dbReference type="EMBL" id="LGRX02028224">
    <property type="protein sequence ID" value="KAK3248318.1"/>
    <property type="molecule type" value="Genomic_DNA"/>
</dbReference>
<dbReference type="InterPro" id="IPR050239">
    <property type="entry name" value="Sigma-70_RNA_pol_init_factors"/>
</dbReference>
<evidence type="ECO:0000259" key="3">
    <source>
        <dbReference type="Pfam" id="PF04545"/>
    </source>
</evidence>
<evidence type="ECO:0000313" key="4">
    <source>
        <dbReference type="EMBL" id="KAK3248318.1"/>
    </source>
</evidence>
<dbReference type="InterPro" id="IPR013324">
    <property type="entry name" value="RNA_pol_sigma_r3/r4-like"/>
</dbReference>
<dbReference type="InterPro" id="IPR007630">
    <property type="entry name" value="RNA_pol_sigma70_r4"/>
</dbReference>
<dbReference type="SUPFAM" id="SSF88659">
    <property type="entry name" value="Sigma3 and sigma4 domains of RNA polymerase sigma factors"/>
    <property type="match status" value="1"/>
</dbReference>
<organism evidence="4 5">
    <name type="scientific">Cymbomonas tetramitiformis</name>
    <dbReference type="NCBI Taxonomy" id="36881"/>
    <lineage>
        <taxon>Eukaryota</taxon>
        <taxon>Viridiplantae</taxon>
        <taxon>Chlorophyta</taxon>
        <taxon>Pyramimonadophyceae</taxon>
        <taxon>Pyramimonadales</taxon>
        <taxon>Pyramimonadaceae</taxon>
        <taxon>Cymbomonas</taxon>
    </lineage>
</organism>
<dbReference type="Pfam" id="PF04545">
    <property type="entry name" value="Sigma70_r4"/>
    <property type="match status" value="1"/>
</dbReference>
<dbReference type="PANTHER" id="PTHR30603:SF47">
    <property type="entry name" value="RNA POLYMERASE SIGMA FACTOR SIGD, CHLOROPLASTIC"/>
    <property type="match status" value="1"/>
</dbReference>
<comment type="similarity">
    <text evidence="1">Belongs to the sigma-70 factor family.</text>
</comment>
<protein>
    <recommendedName>
        <fullName evidence="3">RNA polymerase sigma-70 region 4 domain-containing protein</fullName>
    </recommendedName>
</protein>
<feature type="region of interest" description="Disordered" evidence="2">
    <location>
        <begin position="1"/>
        <end position="28"/>
    </location>
</feature>
<gene>
    <name evidence="4" type="ORF">CYMTET_42212</name>
</gene>
<dbReference type="GO" id="GO:0006352">
    <property type="term" value="P:DNA-templated transcription initiation"/>
    <property type="evidence" value="ECO:0007669"/>
    <property type="project" value="InterPro"/>
</dbReference>
<keyword evidence="5" id="KW-1185">Reference proteome</keyword>
<sequence>MVHSTTLPHAGEEYSSVSGMEMQTSLSGPNSYSSTCLAEVEQGLLKEGIQEVLRGTLTPREIRVLQLRYGLSGETACKVADVGVVLGLSRERTRQIEKEAIRKLIAQPGTDELRDAHLFFLFGRLLTTRVGKTLGLLVVAPPGAGGDRGGMHHRAAVLKRGDGGARAGSGMVTQGRAASRGCGVDSAGVPASPTPSGALAAGSGGDKVAPRQWAAVPMGGDGWCTCKRRR</sequence>
<dbReference type="AlphaFoldDB" id="A0AAE0F1G5"/>
<dbReference type="PANTHER" id="PTHR30603">
    <property type="entry name" value="RNA POLYMERASE SIGMA FACTOR RPO"/>
    <property type="match status" value="1"/>
</dbReference>
<evidence type="ECO:0000256" key="1">
    <source>
        <dbReference type="ARBA" id="ARBA00007788"/>
    </source>
</evidence>
<feature type="compositionally biased region" description="Polar residues" evidence="2">
    <location>
        <begin position="15"/>
        <end position="28"/>
    </location>
</feature>
<evidence type="ECO:0000313" key="5">
    <source>
        <dbReference type="Proteomes" id="UP001190700"/>
    </source>
</evidence>
<feature type="domain" description="RNA polymerase sigma-70 region 4" evidence="3">
    <location>
        <begin position="56"/>
        <end position="104"/>
    </location>
</feature>
<dbReference type="InterPro" id="IPR036388">
    <property type="entry name" value="WH-like_DNA-bd_sf"/>
</dbReference>
<comment type="caution">
    <text evidence="4">The sequence shown here is derived from an EMBL/GenBank/DDBJ whole genome shotgun (WGS) entry which is preliminary data.</text>
</comment>
<evidence type="ECO:0000256" key="2">
    <source>
        <dbReference type="SAM" id="MobiDB-lite"/>
    </source>
</evidence>
<feature type="region of interest" description="Disordered" evidence="2">
    <location>
        <begin position="176"/>
        <end position="206"/>
    </location>
</feature>
<proteinExistence type="inferred from homology"/>
<accession>A0AAE0F1G5</accession>